<keyword evidence="7" id="KW-1185">Reference proteome</keyword>
<dbReference type="Proteomes" id="UP000009336">
    <property type="component" value="Unassembled WGS sequence"/>
</dbReference>
<gene>
    <name evidence="6" type="ORF">OOA_13517</name>
</gene>
<dbReference type="PROSITE" id="PS50850">
    <property type="entry name" value="MFS"/>
    <property type="match status" value="1"/>
</dbReference>
<keyword evidence="3 4" id="KW-0472">Membrane</keyword>
<evidence type="ECO:0000259" key="5">
    <source>
        <dbReference type="PROSITE" id="PS50850"/>
    </source>
</evidence>
<dbReference type="AlphaFoldDB" id="K8WBW9"/>
<evidence type="ECO:0000256" key="4">
    <source>
        <dbReference type="SAM" id="Phobius"/>
    </source>
</evidence>
<evidence type="ECO:0000256" key="1">
    <source>
        <dbReference type="ARBA" id="ARBA00022692"/>
    </source>
</evidence>
<keyword evidence="2 4" id="KW-1133">Transmembrane helix</keyword>
<dbReference type="HOGENOM" id="CLU_193345_0_0_6"/>
<evidence type="ECO:0000256" key="3">
    <source>
        <dbReference type="ARBA" id="ARBA00023136"/>
    </source>
</evidence>
<dbReference type="SUPFAM" id="SSF103473">
    <property type="entry name" value="MFS general substrate transporter"/>
    <property type="match status" value="1"/>
</dbReference>
<dbReference type="InterPro" id="IPR020846">
    <property type="entry name" value="MFS_dom"/>
</dbReference>
<feature type="transmembrane region" description="Helical" evidence="4">
    <location>
        <begin position="30"/>
        <end position="51"/>
    </location>
</feature>
<dbReference type="InterPro" id="IPR036259">
    <property type="entry name" value="MFS_trans_sf"/>
</dbReference>
<sequence length="63" mass="6700">MSGIQNFGGFIGGSFAPIVTGMIVDQTHSFTLALVVCAVVAFLASLVYFFFVNEPIKDPAELT</sequence>
<keyword evidence="1 4" id="KW-0812">Transmembrane</keyword>
<dbReference type="PATRIC" id="fig|1141662.3.peg.2745"/>
<dbReference type="Gene3D" id="1.20.1250.20">
    <property type="entry name" value="MFS general substrate transporter like domains"/>
    <property type="match status" value="1"/>
</dbReference>
<feature type="transmembrane region" description="Helical" evidence="4">
    <location>
        <begin position="7"/>
        <end position="24"/>
    </location>
</feature>
<dbReference type="GO" id="GO:0022857">
    <property type="term" value="F:transmembrane transporter activity"/>
    <property type="evidence" value="ECO:0007669"/>
    <property type="project" value="InterPro"/>
</dbReference>
<protein>
    <submittedName>
        <fullName evidence="6">Major facilitator superfamily protein</fullName>
    </submittedName>
</protein>
<dbReference type="eggNOG" id="COG2271">
    <property type="taxonomic scope" value="Bacteria"/>
</dbReference>
<evidence type="ECO:0000313" key="6">
    <source>
        <dbReference type="EMBL" id="EKT58148.1"/>
    </source>
</evidence>
<dbReference type="EMBL" id="AKKL01000037">
    <property type="protein sequence ID" value="EKT58148.1"/>
    <property type="molecule type" value="Genomic_DNA"/>
</dbReference>
<reference evidence="6 7" key="1">
    <citation type="journal article" date="2012" name="BMC Genomics">
        <title>Comparative genomics of bacteria in the genus Providencia isolated from wild Drosophila melanogaster.</title>
        <authorList>
            <person name="Galac M.R."/>
            <person name="Lazzaro B.P."/>
        </authorList>
    </citation>
    <scope>NUCLEOTIDE SEQUENCE [LARGE SCALE GENOMIC DNA]</scope>
    <source>
        <strain evidence="6 7">DSM 19968</strain>
    </source>
</reference>
<feature type="domain" description="Major facilitator superfamily (MFS) profile" evidence="5">
    <location>
        <begin position="1"/>
        <end position="56"/>
    </location>
</feature>
<proteinExistence type="predicted"/>
<dbReference type="STRING" id="1141662.OOA_13517"/>
<accession>K8WBW9</accession>
<name>K8WBW9_9GAMM</name>
<comment type="caution">
    <text evidence="6">The sequence shown here is derived from an EMBL/GenBank/DDBJ whole genome shotgun (WGS) entry which is preliminary data.</text>
</comment>
<organism evidence="6 7">
    <name type="scientific">Providencia burhodogranariea DSM 19968</name>
    <dbReference type="NCBI Taxonomy" id="1141662"/>
    <lineage>
        <taxon>Bacteria</taxon>
        <taxon>Pseudomonadati</taxon>
        <taxon>Pseudomonadota</taxon>
        <taxon>Gammaproteobacteria</taxon>
        <taxon>Enterobacterales</taxon>
        <taxon>Morganellaceae</taxon>
        <taxon>Providencia</taxon>
    </lineage>
</organism>
<evidence type="ECO:0000256" key="2">
    <source>
        <dbReference type="ARBA" id="ARBA00022989"/>
    </source>
</evidence>
<evidence type="ECO:0000313" key="7">
    <source>
        <dbReference type="Proteomes" id="UP000009336"/>
    </source>
</evidence>